<evidence type="ECO:0000256" key="2">
    <source>
        <dbReference type="ARBA" id="ARBA00022692"/>
    </source>
</evidence>
<organism evidence="10 11">
    <name type="scientific">Megalops atlanticus</name>
    <name type="common">Tarpon</name>
    <name type="synonym">Clupea gigantea</name>
    <dbReference type="NCBI Taxonomy" id="7932"/>
    <lineage>
        <taxon>Eukaryota</taxon>
        <taxon>Metazoa</taxon>
        <taxon>Chordata</taxon>
        <taxon>Craniata</taxon>
        <taxon>Vertebrata</taxon>
        <taxon>Euteleostomi</taxon>
        <taxon>Actinopterygii</taxon>
        <taxon>Neopterygii</taxon>
        <taxon>Teleostei</taxon>
        <taxon>Elopiformes</taxon>
        <taxon>Megalopidae</taxon>
        <taxon>Megalops</taxon>
    </lineage>
</organism>
<evidence type="ECO:0000313" key="11">
    <source>
        <dbReference type="Proteomes" id="UP001046870"/>
    </source>
</evidence>
<accession>A0A9D3Q046</accession>
<name>A0A9D3Q046_MEGAT</name>
<evidence type="ECO:0000256" key="1">
    <source>
        <dbReference type="ARBA" id="ARBA00004479"/>
    </source>
</evidence>
<comment type="subcellular location">
    <subcellularLocation>
        <location evidence="1">Membrane</location>
        <topology evidence="1">Single-pass type I membrane protein</topology>
    </subcellularLocation>
</comment>
<evidence type="ECO:0000259" key="9">
    <source>
        <dbReference type="PROSITE" id="PS51534"/>
    </source>
</evidence>
<dbReference type="Pfam" id="PF08357">
    <property type="entry name" value="SEFIR"/>
    <property type="match status" value="1"/>
</dbReference>
<keyword evidence="2 8" id="KW-0812">Transmembrane</keyword>
<feature type="transmembrane region" description="Helical" evidence="8">
    <location>
        <begin position="6"/>
        <end position="26"/>
    </location>
</feature>
<dbReference type="Gene3D" id="3.40.50.11530">
    <property type="match status" value="1"/>
</dbReference>
<dbReference type="OrthoDB" id="8963084at2759"/>
<dbReference type="AlphaFoldDB" id="A0A9D3Q046"/>
<keyword evidence="3" id="KW-0732">Signal</keyword>
<dbReference type="Proteomes" id="UP001046870">
    <property type="component" value="Chromosome 8"/>
</dbReference>
<dbReference type="PANTHER" id="PTHR15583">
    <property type="entry name" value="INTERLEUKIN-17 RECEPTOR"/>
    <property type="match status" value="1"/>
</dbReference>
<protein>
    <recommendedName>
        <fullName evidence="9">SEFIR domain-containing protein</fullName>
    </recommendedName>
</protein>
<comment type="caution">
    <text evidence="10">The sequence shown here is derived from an EMBL/GenBank/DDBJ whole genome shotgun (WGS) entry which is preliminary data.</text>
</comment>
<dbReference type="InterPro" id="IPR013568">
    <property type="entry name" value="SEFIR_dom"/>
</dbReference>
<keyword evidence="11" id="KW-1185">Reference proteome</keyword>
<evidence type="ECO:0000256" key="4">
    <source>
        <dbReference type="ARBA" id="ARBA00022989"/>
    </source>
</evidence>
<reference evidence="10" key="1">
    <citation type="submission" date="2021-01" db="EMBL/GenBank/DDBJ databases">
        <authorList>
            <person name="Zahm M."/>
            <person name="Roques C."/>
            <person name="Cabau C."/>
            <person name="Klopp C."/>
            <person name="Donnadieu C."/>
            <person name="Jouanno E."/>
            <person name="Lampietro C."/>
            <person name="Louis A."/>
            <person name="Herpin A."/>
            <person name="Echchiki A."/>
            <person name="Berthelot C."/>
            <person name="Parey E."/>
            <person name="Roest-Crollius H."/>
            <person name="Braasch I."/>
            <person name="Postlethwait J."/>
            <person name="Bobe J."/>
            <person name="Montfort J."/>
            <person name="Bouchez O."/>
            <person name="Begum T."/>
            <person name="Mejri S."/>
            <person name="Adams A."/>
            <person name="Chen W.-J."/>
            <person name="Guiguen Y."/>
        </authorList>
    </citation>
    <scope>NUCLEOTIDE SEQUENCE</scope>
    <source>
        <strain evidence="10">YG-15Mar2019-1</strain>
        <tissue evidence="10">Brain</tissue>
    </source>
</reference>
<keyword evidence="5 8" id="KW-0472">Membrane</keyword>
<evidence type="ECO:0000256" key="5">
    <source>
        <dbReference type="ARBA" id="ARBA00023136"/>
    </source>
</evidence>
<evidence type="ECO:0000256" key="7">
    <source>
        <dbReference type="ARBA" id="ARBA00023180"/>
    </source>
</evidence>
<dbReference type="EMBL" id="JAFDVH010000008">
    <property type="protein sequence ID" value="KAG7472253.1"/>
    <property type="molecule type" value="Genomic_DNA"/>
</dbReference>
<dbReference type="InterPro" id="IPR039465">
    <property type="entry name" value="IL-17_rcpt-like"/>
</dbReference>
<feature type="domain" description="SEFIR" evidence="9">
    <location>
        <begin position="44"/>
        <end position="197"/>
    </location>
</feature>
<evidence type="ECO:0000256" key="6">
    <source>
        <dbReference type="ARBA" id="ARBA00023170"/>
    </source>
</evidence>
<evidence type="ECO:0000313" key="10">
    <source>
        <dbReference type="EMBL" id="KAG7472253.1"/>
    </source>
</evidence>
<gene>
    <name evidence="10" type="ORF">MATL_G00107000</name>
</gene>
<keyword evidence="6" id="KW-0675">Receptor</keyword>
<sequence length="259" mass="28123">MQGTAFVFCLGCVAVMVMSGFGLYWYKSYRAHSQFGKIAQTPPPSSVLVVYPAENRAFQRAVVAFAEFLQSHWHCQVAIDVWQRGRMSEQGPMRWLTSQMESADKVVVVCGRRAEPWGTEPSPPSFPGLRDHAVPASTEYVFSLAVNMIGGQAHSPSALRKYCAVHLGEERPGACPPAALAACKSFTLMRDVERLSRHLHGAPVRGACCFPSARLGSGSLNSSTARKLRGAIRELEAWENSPSGCKGKAVPLITATAQL</sequence>
<keyword evidence="7" id="KW-0325">Glycoprotein</keyword>
<dbReference type="PROSITE" id="PS51534">
    <property type="entry name" value="SEFIR"/>
    <property type="match status" value="1"/>
</dbReference>
<evidence type="ECO:0000256" key="8">
    <source>
        <dbReference type="SAM" id="Phobius"/>
    </source>
</evidence>
<keyword evidence="4 8" id="KW-1133">Transmembrane helix</keyword>
<dbReference type="GO" id="GO:0030368">
    <property type="term" value="F:interleukin-17 receptor activity"/>
    <property type="evidence" value="ECO:0007669"/>
    <property type="project" value="InterPro"/>
</dbReference>
<dbReference type="GO" id="GO:0016020">
    <property type="term" value="C:membrane"/>
    <property type="evidence" value="ECO:0007669"/>
    <property type="project" value="UniProtKB-SubCell"/>
</dbReference>
<proteinExistence type="predicted"/>
<evidence type="ECO:0000256" key="3">
    <source>
        <dbReference type="ARBA" id="ARBA00022729"/>
    </source>
</evidence>
<dbReference type="PANTHER" id="PTHR15583:SF11">
    <property type="entry name" value="INTERLEUKIN-17 RECEPTOR B"/>
    <property type="match status" value="1"/>
</dbReference>